<protein>
    <submittedName>
        <fullName evidence="2">Coiled-coil domain-containing protein 9B isoform X6</fullName>
    </submittedName>
</protein>
<name>A0AC55CWB7_ECHTE</name>
<accession>A0AC55CWB7</accession>
<organism evidence="1 2">
    <name type="scientific">Echinops telfairi</name>
    <name type="common">Lesser hedgehog tenrec</name>
    <dbReference type="NCBI Taxonomy" id="9371"/>
    <lineage>
        <taxon>Eukaryota</taxon>
        <taxon>Metazoa</taxon>
        <taxon>Chordata</taxon>
        <taxon>Craniata</taxon>
        <taxon>Vertebrata</taxon>
        <taxon>Euteleostomi</taxon>
        <taxon>Mammalia</taxon>
        <taxon>Eutheria</taxon>
        <taxon>Afrotheria</taxon>
        <taxon>Tenrecidae</taxon>
        <taxon>Tenrecinae</taxon>
        <taxon>Echinops</taxon>
    </lineage>
</organism>
<evidence type="ECO:0000313" key="2">
    <source>
        <dbReference type="RefSeq" id="XP_045143789.1"/>
    </source>
</evidence>
<dbReference type="Proteomes" id="UP000694863">
    <property type="component" value="Unplaced"/>
</dbReference>
<evidence type="ECO:0000313" key="1">
    <source>
        <dbReference type="Proteomes" id="UP000694863"/>
    </source>
</evidence>
<reference evidence="2" key="1">
    <citation type="submission" date="2025-08" db="UniProtKB">
        <authorList>
            <consortium name="RefSeq"/>
        </authorList>
    </citation>
    <scope>IDENTIFICATION</scope>
</reference>
<sequence length="412" mass="44945">MSGSWLLERPSSCLGSAPRVGPHGAESPMRKQEEKDAELDRRIAALRKKNQALLRRYQEIQEDQRQAEQGDIAGSLLQPLPPDSLTVTISQVPGGKRVVSRNWGLRSLGRGAASELPEDEDEDHAAAFCSGERVELAVTMENKAEAKRVVSEKPTRARNRGTGGSLGRDFGCSPPMQTAASLDSARKGAREARSVGRAPGPAPRWSAAGLTEVGWDYKQWKQEREQIDLARLARHRDAQGDWCRPWDLDKAKPTPKDSDYHREEGPGRGGRRGSRSHRKLQLPPPPDGEGPSLAGGTTRGGQHSRPSVAPATGSKAQGKERLTGRARREVEALERPLLRRNRDHSEVGWSQENPAVAQPPAQPWQAQRGPIGSQGLQQPARPLPPHSTLTWLPLTSLLEGSGALCPGRAWVC</sequence>
<keyword evidence="1" id="KW-1185">Reference proteome</keyword>
<gene>
    <name evidence="2" type="primary">CCDC9B</name>
</gene>
<proteinExistence type="predicted"/>
<dbReference type="RefSeq" id="XP_045143789.1">
    <property type="nucleotide sequence ID" value="XM_045287854.1"/>
</dbReference>